<sequence length="203" mass="22240">MGVTRKTASPMSSAVTKICSGVRLHRHPAYTSEFAVCRVERQTREIMRLAAESGRGKGVVFTFVKAILAAESATSLPGIPAWEGTHWKTISHPSLVRAWVCDKDPDCTDESDERNCNGTCGAEYFQCGNGQCIVNMWVCNGENDCADNSDEEEAMCANHTCLPGRFRCLHTHKCIYDGFVCDGSQHCSDGSDEEVEVCKCVCV</sequence>
<evidence type="ECO:0000256" key="3">
    <source>
        <dbReference type="ARBA" id="ARBA00022692"/>
    </source>
</evidence>
<dbReference type="SMART" id="SM00192">
    <property type="entry name" value="LDLa"/>
    <property type="match status" value="3"/>
</dbReference>
<comment type="subcellular location">
    <subcellularLocation>
        <location evidence="2">Endomembrane system</location>
    </subcellularLocation>
    <subcellularLocation>
        <location evidence="1">Membrane</location>
        <topology evidence="1">Single-pass membrane protein</topology>
    </subcellularLocation>
</comment>
<dbReference type="PANTHER" id="PTHR24270">
    <property type="entry name" value="LOW-DENSITY LIPOPROTEIN RECEPTOR-RELATED"/>
    <property type="match status" value="1"/>
</dbReference>
<comment type="caution">
    <text evidence="9">The sequence shown here is derived from an EMBL/GenBank/DDBJ whole genome shotgun (WGS) entry which is preliminary data.</text>
</comment>
<dbReference type="GO" id="GO:0012505">
    <property type="term" value="C:endomembrane system"/>
    <property type="evidence" value="ECO:0007669"/>
    <property type="project" value="UniProtKB-SubCell"/>
</dbReference>
<name>A0A8J4Y524_CHIOP</name>
<dbReference type="PRINTS" id="PR00261">
    <property type="entry name" value="LDLRECEPTOR"/>
</dbReference>
<dbReference type="PROSITE" id="PS01209">
    <property type="entry name" value="LDLRA_1"/>
    <property type="match status" value="2"/>
</dbReference>
<dbReference type="PANTHER" id="PTHR24270:SF8">
    <property type="entry name" value="LD11117P-RELATED"/>
    <property type="match status" value="1"/>
</dbReference>
<gene>
    <name evidence="9" type="primary">Lrp2_5</name>
    <name evidence="9" type="ORF">GWK47_008585</name>
</gene>
<keyword evidence="7 8" id="KW-1015">Disulfide bond</keyword>
<protein>
    <submittedName>
        <fullName evidence="9">Low-density lipoprotein receptor-related protein 2</fullName>
    </submittedName>
</protein>
<evidence type="ECO:0000313" key="10">
    <source>
        <dbReference type="Proteomes" id="UP000770661"/>
    </source>
</evidence>
<dbReference type="InterPro" id="IPR050685">
    <property type="entry name" value="LDLR"/>
</dbReference>
<keyword evidence="10" id="KW-1185">Reference proteome</keyword>
<feature type="disulfide bond" evidence="8">
    <location>
        <begin position="120"/>
        <end position="132"/>
    </location>
</feature>
<reference evidence="9" key="1">
    <citation type="submission" date="2020-07" db="EMBL/GenBank/DDBJ databases">
        <title>The High-quality genome of the commercially important snow crab, Chionoecetes opilio.</title>
        <authorList>
            <person name="Jeong J.-H."/>
            <person name="Ryu S."/>
        </authorList>
    </citation>
    <scope>NUCLEOTIDE SEQUENCE</scope>
    <source>
        <strain evidence="9">MADBK_172401_WGS</strain>
        <tissue evidence="9">Digestive gland</tissue>
    </source>
</reference>
<dbReference type="OrthoDB" id="19606at2759"/>
<dbReference type="PROSITE" id="PS50068">
    <property type="entry name" value="LDLRA_2"/>
    <property type="match status" value="2"/>
</dbReference>
<evidence type="ECO:0000256" key="2">
    <source>
        <dbReference type="ARBA" id="ARBA00004308"/>
    </source>
</evidence>
<keyword evidence="5" id="KW-1133">Transmembrane helix</keyword>
<evidence type="ECO:0000256" key="4">
    <source>
        <dbReference type="ARBA" id="ARBA00022737"/>
    </source>
</evidence>
<organism evidence="9 10">
    <name type="scientific">Chionoecetes opilio</name>
    <name type="common">Atlantic snow crab</name>
    <name type="synonym">Cancer opilio</name>
    <dbReference type="NCBI Taxonomy" id="41210"/>
    <lineage>
        <taxon>Eukaryota</taxon>
        <taxon>Metazoa</taxon>
        <taxon>Ecdysozoa</taxon>
        <taxon>Arthropoda</taxon>
        <taxon>Crustacea</taxon>
        <taxon>Multicrustacea</taxon>
        <taxon>Malacostraca</taxon>
        <taxon>Eumalacostraca</taxon>
        <taxon>Eucarida</taxon>
        <taxon>Decapoda</taxon>
        <taxon>Pleocyemata</taxon>
        <taxon>Brachyura</taxon>
        <taxon>Eubrachyura</taxon>
        <taxon>Majoidea</taxon>
        <taxon>Majidae</taxon>
        <taxon>Chionoecetes</taxon>
    </lineage>
</organism>
<dbReference type="FunFam" id="4.10.400.10:FF:000011">
    <property type="entry name" value="Low-density lipoprotein receptor-related protein 1"/>
    <property type="match status" value="1"/>
</dbReference>
<keyword evidence="9" id="KW-0449">Lipoprotein</keyword>
<evidence type="ECO:0000256" key="6">
    <source>
        <dbReference type="ARBA" id="ARBA00023136"/>
    </source>
</evidence>
<dbReference type="Gene3D" id="4.10.1220.10">
    <property type="entry name" value="EGF-type module"/>
    <property type="match status" value="1"/>
</dbReference>
<evidence type="ECO:0000313" key="9">
    <source>
        <dbReference type="EMBL" id="KAG0716891.1"/>
    </source>
</evidence>
<keyword evidence="4" id="KW-0677">Repeat</keyword>
<dbReference type="Pfam" id="PF00057">
    <property type="entry name" value="Ldl_recept_a"/>
    <property type="match status" value="3"/>
</dbReference>
<dbReference type="GO" id="GO:0016192">
    <property type="term" value="P:vesicle-mediated transport"/>
    <property type="evidence" value="ECO:0007669"/>
    <property type="project" value="UniProtKB-ARBA"/>
</dbReference>
<dbReference type="Proteomes" id="UP000770661">
    <property type="component" value="Unassembled WGS sequence"/>
</dbReference>
<accession>A0A8J4Y524</accession>
<evidence type="ECO:0000256" key="5">
    <source>
        <dbReference type="ARBA" id="ARBA00022989"/>
    </source>
</evidence>
<dbReference type="GO" id="GO:0005886">
    <property type="term" value="C:plasma membrane"/>
    <property type="evidence" value="ECO:0007669"/>
    <property type="project" value="TreeGrafter"/>
</dbReference>
<keyword evidence="9" id="KW-0675">Receptor</keyword>
<dbReference type="SUPFAM" id="SSF57424">
    <property type="entry name" value="LDL receptor-like module"/>
    <property type="match status" value="3"/>
</dbReference>
<comment type="caution">
    <text evidence="8">Lacks conserved residue(s) required for the propagation of feature annotation.</text>
</comment>
<evidence type="ECO:0000256" key="7">
    <source>
        <dbReference type="ARBA" id="ARBA00023157"/>
    </source>
</evidence>
<dbReference type="CDD" id="cd00112">
    <property type="entry name" value="LDLa"/>
    <property type="match status" value="3"/>
</dbReference>
<dbReference type="InterPro" id="IPR023415">
    <property type="entry name" value="LDLR_class-A_CS"/>
</dbReference>
<dbReference type="AlphaFoldDB" id="A0A8J4Y524"/>
<dbReference type="InterPro" id="IPR002172">
    <property type="entry name" value="LDrepeatLR_classA_rpt"/>
</dbReference>
<evidence type="ECO:0000256" key="8">
    <source>
        <dbReference type="PROSITE-ProRule" id="PRU00124"/>
    </source>
</evidence>
<dbReference type="EMBL" id="JACEEZ010018456">
    <property type="protein sequence ID" value="KAG0716891.1"/>
    <property type="molecule type" value="Genomic_DNA"/>
</dbReference>
<keyword evidence="6" id="KW-0472">Membrane</keyword>
<evidence type="ECO:0000256" key="1">
    <source>
        <dbReference type="ARBA" id="ARBA00004167"/>
    </source>
</evidence>
<dbReference type="InterPro" id="IPR036055">
    <property type="entry name" value="LDL_receptor-like_sf"/>
</dbReference>
<dbReference type="Gene3D" id="4.10.400.10">
    <property type="entry name" value="Low-density Lipoprotein Receptor"/>
    <property type="match status" value="2"/>
</dbReference>
<keyword evidence="3" id="KW-0812">Transmembrane</keyword>
<proteinExistence type="predicted"/>
<feature type="disulfide bond" evidence="8">
    <location>
        <begin position="127"/>
        <end position="145"/>
    </location>
</feature>